<organism evidence="1 2">
    <name type="scientific">Draconibacterium orientale</name>
    <dbReference type="NCBI Taxonomy" id="1168034"/>
    <lineage>
        <taxon>Bacteria</taxon>
        <taxon>Pseudomonadati</taxon>
        <taxon>Bacteroidota</taxon>
        <taxon>Bacteroidia</taxon>
        <taxon>Marinilabiliales</taxon>
        <taxon>Prolixibacteraceae</taxon>
        <taxon>Draconibacterium</taxon>
    </lineage>
</organism>
<protein>
    <recommendedName>
        <fullName evidence="3">Aspartyl protease</fullName>
    </recommendedName>
</protein>
<evidence type="ECO:0000313" key="2">
    <source>
        <dbReference type="Proteomes" id="UP000023772"/>
    </source>
</evidence>
<name>A0ABN4D3H2_9BACT</name>
<evidence type="ECO:0000313" key="1">
    <source>
        <dbReference type="EMBL" id="AHW61902.1"/>
    </source>
</evidence>
<sequence length="153" mass="17429">MPICFKFEAMRTKIPIDIIELESLNYHLILPTQPDEGETAYWVIDTGASKSVFDKNQADFILSEEEGTEDLHAANMSEEPLKTSLGILKPLFFGKLKVEAMKVALLDMDHINELYQKVSDYKICGLLGSDFLLKYNAVIDYKRKRIVLSKPKV</sequence>
<evidence type="ECO:0008006" key="3">
    <source>
        <dbReference type="Google" id="ProtNLM"/>
    </source>
</evidence>
<dbReference type="InterPro" id="IPR021109">
    <property type="entry name" value="Peptidase_aspartic_dom_sf"/>
</dbReference>
<gene>
    <name evidence="1" type="ORF">FH5T_10730</name>
</gene>
<proteinExistence type="predicted"/>
<keyword evidence="2" id="KW-1185">Reference proteome</keyword>
<accession>A0ABN4D3H2</accession>
<dbReference type="Proteomes" id="UP000023772">
    <property type="component" value="Chromosome"/>
</dbReference>
<dbReference type="EMBL" id="CP007451">
    <property type="protein sequence ID" value="AHW61902.1"/>
    <property type="molecule type" value="Genomic_DNA"/>
</dbReference>
<reference evidence="1 2" key="1">
    <citation type="submission" date="2014-03" db="EMBL/GenBank/DDBJ databases">
        <title>Complete genome sequence of a deeply braunched marine Bacteroidia bacterium Draconibacterium orientale type strain FH5T.</title>
        <authorList>
            <person name="Li X."/>
            <person name="Wang X."/>
            <person name="Xie Z."/>
            <person name="Du Z."/>
            <person name="Chen G."/>
        </authorList>
    </citation>
    <scope>NUCLEOTIDE SEQUENCE [LARGE SCALE GENOMIC DNA]</scope>
    <source>
        <strain evidence="1 2">FH5</strain>
    </source>
</reference>
<dbReference type="Gene3D" id="2.40.70.10">
    <property type="entry name" value="Acid Proteases"/>
    <property type="match status" value="1"/>
</dbReference>
<dbReference type="Pfam" id="PF13650">
    <property type="entry name" value="Asp_protease_2"/>
    <property type="match status" value="1"/>
</dbReference>